<dbReference type="GO" id="GO:0004565">
    <property type="term" value="F:beta-galactosidase activity"/>
    <property type="evidence" value="ECO:0007669"/>
    <property type="project" value="UniProtKB-EC"/>
</dbReference>
<comment type="caution">
    <text evidence="9">The sequence shown here is derived from an EMBL/GenBank/DDBJ whole genome shotgun (WGS) entry which is preliminary data.</text>
</comment>
<dbReference type="Pfam" id="PF02837">
    <property type="entry name" value="Glyco_hydro_2_N"/>
    <property type="match status" value="1"/>
</dbReference>
<keyword evidence="2 9" id="KW-0378">Hydrolase</keyword>
<evidence type="ECO:0000313" key="10">
    <source>
        <dbReference type="Proteomes" id="UP001519344"/>
    </source>
</evidence>
<dbReference type="Gene3D" id="2.60.40.10">
    <property type="entry name" value="Immunoglobulins"/>
    <property type="match status" value="3"/>
</dbReference>
<evidence type="ECO:0000259" key="5">
    <source>
        <dbReference type="Pfam" id="PF02836"/>
    </source>
</evidence>
<keyword evidence="3 9" id="KW-0326">Glycosidase</keyword>
<gene>
    <name evidence="9" type="ORF">J2Z65_004555</name>
</gene>
<feature type="domain" description="DUF4982" evidence="7">
    <location>
        <begin position="613"/>
        <end position="665"/>
    </location>
</feature>
<dbReference type="InterPro" id="IPR006102">
    <property type="entry name" value="Ig-like_GH2"/>
</dbReference>
<evidence type="ECO:0000256" key="2">
    <source>
        <dbReference type="ARBA" id="ARBA00022801"/>
    </source>
</evidence>
<dbReference type="InterPro" id="IPR006104">
    <property type="entry name" value="Glyco_hydro_2_N"/>
</dbReference>
<organism evidence="9 10">
    <name type="scientific">Paenibacillus aceris</name>
    <dbReference type="NCBI Taxonomy" id="869555"/>
    <lineage>
        <taxon>Bacteria</taxon>
        <taxon>Bacillati</taxon>
        <taxon>Bacillota</taxon>
        <taxon>Bacilli</taxon>
        <taxon>Bacillales</taxon>
        <taxon>Paenibacillaceae</taxon>
        <taxon>Paenibacillus</taxon>
    </lineage>
</organism>
<dbReference type="InterPro" id="IPR006103">
    <property type="entry name" value="Glyco_hydro_2_cat"/>
</dbReference>
<evidence type="ECO:0000256" key="1">
    <source>
        <dbReference type="ARBA" id="ARBA00007401"/>
    </source>
</evidence>
<evidence type="ECO:0000256" key="3">
    <source>
        <dbReference type="ARBA" id="ARBA00023295"/>
    </source>
</evidence>
<sequence length="789" mass="88940">MTDINRLKENFDKGWKFHLGDLPIMHAVKGGMTGGLTDCEDIEDGEWLKIAYFDERESSQIDPAAWKEVVLPHDWCVEGDYLNDGGKVKHHKSHGYLAAGVGCYRKVFDIPQELEGKKISLEFDGVFRNSTVWVNGHLLGIHASGYTGFTYDISDIARYGSEGKNVVFVKVDARDYEGWWYEGAGIYRHTWLTVTDRLHVERYGTYVTTPEVSEEQAGIAIVTTVRNEYDAAKACRLVTKIYDIHGKIVGESASSMEISFQQQGVFEHFVRIDKPALWSPESPSLYYVMSEVYDEDQLRDTYRTIFGIRTIEFKADAGFFLNGKHYPIKGTCNHQDFAGVGVALPDQLIAYKLRLLKEMGCNAYRSAHHPATPELLDLCDQMGMLVVDENRKLDVSPSGIEELKHLLYRDRNHPSVIIWSLENEEILEGTIMGARMVKTLASITRSIDPTRPTLAAMNHGWNDGGYSDGVDIVGYNYGQREDQDIRDHEKYPNRIMLGSESASCTVTRGIYERDDIQGYCPEYGIHIPEWSCSVEKAWRDVVENPFLSGVFIWTGFDYRGEPTPYEWPNINSHFGVMDTCGFPKDNYYYLKSAWTDEPMVHIMPHWNWPGREGQIIDVWVYSNCERIELFLNGKSLGEQEMPRASHLEWKVSYEPGELTAIGRNGSTEAARKVAATTDAPYAVKLVPDRTQIQADGCDVAVMRAYVVDAHGRVVPTVDNELHFSMEGNANILGVGNGNPSSHEPDKANQRKAFNGSCLLIIQSLEEAGEIVIKSTSHGLIDSVCTITSF</sequence>
<dbReference type="InterPro" id="IPR017853">
    <property type="entry name" value="GH"/>
</dbReference>
<dbReference type="InterPro" id="IPR008979">
    <property type="entry name" value="Galactose-bd-like_sf"/>
</dbReference>
<dbReference type="Gene3D" id="3.20.20.80">
    <property type="entry name" value="Glycosidases"/>
    <property type="match status" value="1"/>
</dbReference>
<evidence type="ECO:0000259" key="6">
    <source>
        <dbReference type="Pfam" id="PF02837"/>
    </source>
</evidence>
<feature type="domain" description="Glycoside hydrolase family 2" evidence="8">
    <location>
        <begin position="684"/>
        <end position="780"/>
    </location>
</feature>
<protein>
    <submittedName>
        <fullName evidence="9">Beta-galactosidase</fullName>
        <ecNumber evidence="9">3.2.1.23</ecNumber>
    </submittedName>
</protein>
<dbReference type="InterPro" id="IPR006101">
    <property type="entry name" value="Glyco_hydro_2"/>
</dbReference>
<name>A0ABS4I3E1_9BACL</name>
<dbReference type="RefSeq" id="WP_167058389.1">
    <property type="nucleotide sequence ID" value="NZ_JAAOZR010000018.1"/>
</dbReference>
<feature type="domain" description="Glycoside hydrolase family 2 catalytic" evidence="5">
    <location>
        <begin position="316"/>
        <end position="454"/>
    </location>
</feature>
<dbReference type="Gene3D" id="2.60.120.260">
    <property type="entry name" value="Galactose-binding domain-like"/>
    <property type="match status" value="1"/>
</dbReference>
<dbReference type="InterPro" id="IPR048230">
    <property type="entry name" value="GalA-like"/>
</dbReference>
<dbReference type="PANTHER" id="PTHR42732:SF1">
    <property type="entry name" value="BETA-MANNOSIDASE"/>
    <property type="match status" value="1"/>
</dbReference>
<dbReference type="Proteomes" id="UP001519344">
    <property type="component" value="Unassembled WGS sequence"/>
</dbReference>
<dbReference type="Pfam" id="PF00703">
    <property type="entry name" value="Glyco_hydro_2"/>
    <property type="match status" value="1"/>
</dbReference>
<feature type="domain" description="Glycosyl hydrolases family 2 sugar binding" evidence="6">
    <location>
        <begin position="92"/>
        <end position="188"/>
    </location>
</feature>
<dbReference type="PRINTS" id="PR00132">
    <property type="entry name" value="GLHYDRLASE2"/>
</dbReference>
<dbReference type="InterPro" id="IPR051913">
    <property type="entry name" value="GH2_Domain-Containing"/>
</dbReference>
<dbReference type="PROSITE" id="PS00608">
    <property type="entry name" value="GLYCOSYL_HYDROL_F2_2"/>
    <property type="match status" value="1"/>
</dbReference>
<dbReference type="Pfam" id="PF02836">
    <property type="entry name" value="Glyco_hydro_2_C"/>
    <property type="match status" value="1"/>
</dbReference>
<comment type="similarity">
    <text evidence="1">Belongs to the glycosyl hydrolase 2 family.</text>
</comment>
<accession>A0ABS4I3E1</accession>
<dbReference type="SUPFAM" id="SSF51445">
    <property type="entry name" value="(Trans)glycosidases"/>
    <property type="match status" value="1"/>
</dbReference>
<dbReference type="Pfam" id="PF18565">
    <property type="entry name" value="Glyco_hydro2_C5"/>
    <property type="match status" value="1"/>
</dbReference>
<dbReference type="EC" id="3.2.1.23" evidence="9"/>
<dbReference type="InterPro" id="IPR036156">
    <property type="entry name" value="Beta-gal/glucu_dom_sf"/>
</dbReference>
<evidence type="ECO:0000259" key="4">
    <source>
        <dbReference type="Pfam" id="PF00703"/>
    </source>
</evidence>
<dbReference type="InterPro" id="IPR023232">
    <property type="entry name" value="Glyco_hydro_2_AS"/>
</dbReference>
<dbReference type="SUPFAM" id="SSF49303">
    <property type="entry name" value="beta-Galactosidase/glucuronidase domain"/>
    <property type="match status" value="1"/>
</dbReference>
<evidence type="ECO:0000259" key="7">
    <source>
        <dbReference type="Pfam" id="PF16355"/>
    </source>
</evidence>
<dbReference type="InterPro" id="IPR032311">
    <property type="entry name" value="DUF4982"/>
</dbReference>
<dbReference type="InterPro" id="IPR040605">
    <property type="entry name" value="Glyco_hydro2_dom5"/>
</dbReference>
<keyword evidence="10" id="KW-1185">Reference proteome</keyword>
<proteinExistence type="inferred from homology"/>
<dbReference type="NCBIfam" id="NF041462">
    <property type="entry name" value="GalA"/>
    <property type="match status" value="1"/>
</dbReference>
<dbReference type="EMBL" id="JAGGKV010000013">
    <property type="protein sequence ID" value="MBP1965318.1"/>
    <property type="molecule type" value="Genomic_DNA"/>
</dbReference>
<evidence type="ECO:0000313" key="9">
    <source>
        <dbReference type="EMBL" id="MBP1965318.1"/>
    </source>
</evidence>
<dbReference type="Pfam" id="PF16355">
    <property type="entry name" value="DUF4982"/>
    <property type="match status" value="1"/>
</dbReference>
<dbReference type="InterPro" id="IPR013783">
    <property type="entry name" value="Ig-like_fold"/>
</dbReference>
<reference evidence="9 10" key="1">
    <citation type="submission" date="2021-03" db="EMBL/GenBank/DDBJ databases">
        <title>Genomic Encyclopedia of Type Strains, Phase IV (KMG-IV): sequencing the most valuable type-strain genomes for metagenomic binning, comparative biology and taxonomic classification.</title>
        <authorList>
            <person name="Goeker M."/>
        </authorList>
    </citation>
    <scope>NUCLEOTIDE SEQUENCE [LARGE SCALE GENOMIC DNA]</scope>
    <source>
        <strain evidence="9 10">DSM 24950</strain>
    </source>
</reference>
<dbReference type="SUPFAM" id="SSF49785">
    <property type="entry name" value="Galactose-binding domain-like"/>
    <property type="match status" value="1"/>
</dbReference>
<dbReference type="PANTHER" id="PTHR42732">
    <property type="entry name" value="BETA-GALACTOSIDASE"/>
    <property type="match status" value="1"/>
</dbReference>
<feature type="domain" description="Glycoside hydrolase family 2 immunoglobulin-like beta-sandwich" evidence="4">
    <location>
        <begin position="206"/>
        <end position="309"/>
    </location>
</feature>
<evidence type="ECO:0000259" key="8">
    <source>
        <dbReference type="Pfam" id="PF18565"/>
    </source>
</evidence>